<feature type="repeat" description="TPR" evidence="8">
    <location>
        <begin position="264"/>
        <end position="297"/>
    </location>
</feature>
<dbReference type="Pfam" id="PF13432">
    <property type="entry name" value="TPR_16"/>
    <property type="match status" value="1"/>
</dbReference>
<name>A0A7X1KMN9_9SPHN</name>
<dbReference type="SUPFAM" id="SSF48452">
    <property type="entry name" value="TPR-like"/>
    <property type="match status" value="2"/>
</dbReference>
<dbReference type="Pfam" id="PF00515">
    <property type="entry name" value="TPR_1"/>
    <property type="match status" value="1"/>
</dbReference>
<organism evidence="10 11">
    <name type="scientific">Novosphingobium flavum</name>
    <dbReference type="NCBI Taxonomy" id="1778672"/>
    <lineage>
        <taxon>Bacteria</taxon>
        <taxon>Pseudomonadati</taxon>
        <taxon>Pseudomonadota</taxon>
        <taxon>Alphaproteobacteria</taxon>
        <taxon>Sphingomonadales</taxon>
        <taxon>Sphingomonadaceae</taxon>
        <taxon>Novosphingobium</taxon>
    </lineage>
</organism>
<reference evidence="10 11" key="1">
    <citation type="submission" date="2020-08" db="EMBL/GenBank/DDBJ databases">
        <title>The genome sequence of type strain Novosphingobium flavum NBRC 111647.</title>
        <authorList>
            <person name="Liu Y."/>
        </authorList>
    </citation>
    <scope>NUCLEOTIDE SEQUENCE [LARGE SCALE GENOMIC DNA]</scope>
    <source>
        <strain evidence="10 11">NBRC 111647</strain>
    </source>
</reference>
<keyword evidence="7 8" id="KW-0802">TPR repeat</keyword>
<protein>
    <recommendedName>
        <fullName evidence="3">protein O-GlcNAc transferase</fullName>
        <ecNumber evidence="3">2.4.1.255</ecNumber>
    </recommendedName>
</protein>
<dbReference type="EMBL" id="JACLAW010000012">
    <property type="protein sequence ID" value="MBC2666822.1"/>
    <property type="molecule type" value="Genomic_DNA"/>
</dbReference>
<dbReference type="Gene3D" id="1.25.40.10">
    <property type="entry name" value="Tetratricopeptide repeat domain"/>
    <property type="match status" value="5"/>
</dbReference>
<evidence type="ECO:0000313" key="11">
    <source>
        <dbReference type="Proteomes" id="UP000566813"/>
    </source>
</evidence>
<comment type="similarity">
    <text evidence="2">Belongs to the glycosyltransferase 41 family. O-GlcNAc transferase subfamily.</text>
</comment>
<evidence type="ECO:0000256" key="2">
    <source>
        <dbReference type="ARBA" id="ARBA00005386"/>
    </source>
</evidence>
<evidence type="ECO:0000256" key="7">
    <source>
        <dbReference type="ARBA" id="ARBA00022803"/>
    </source>
</evidence>
<evidence type="ECO:0000256" key="5">
    <source>
        <dbReference type="ARBA" id="ARBA00022679"/>
    </source>
</evidence>
<comment type="pathway">
    <text evidence="1">Protein modification; protein glycosylation.</text>
</comment>
<feature type="repeat" description="TPR" evidence="8">
    <location>
        <begin position="196"/>
        <end position="229"/>
    </location>
</feature>
<dbReference type="InterPro" id="IPR019734">
    <property type="entry name" value="TPR_rpt"/>
</dbReference>
<dbReference type="Pfam" id="PF13374">
    <property type="entry name" value="TPR_10"/>
    <property type="match status" value="1"/>
</dbReference>
<dbReference type="PANTHER" id="PTHR44366">
    <property type="entry name" value="UDP-N-ACETYLGLUCOSAMINE--PEPTIDE N-ACETYLGLUCOSAMINYLTRANSFERASE 110 KDA SUBUNIT"/>
    <property type="match status" value="1"/>
</dbReference>
<evidence type="ECO:0000256" key="3">
    <source>
        <dbReference type="ARBA" id="ARBA00011970"/>
    </source>
</evidence>
<dbReference type="InterPro" id="IPR029489">
    <property type="entry name" value="OGT/SEC/SPY_C"/>
</dbReference>
<dbReference type="RefSeq" id="WP_185665120.1">
    <property type="nucleotide sequence ID" value="NZ_JACLAW010000012.1"/>
</dbReference>
<dbReference type="Gene3D" id="3.40.50.11380">
    <property type="match status" value="1"/>
</dbReference>
<dbReference type="PROSITE" id="PS50005">
    <property type="entry name" value="TPR"/>
    <property type="match status" value="6"/>
</dbReference>
<dbReference type="Pfam" id="PF13181">
    <property type="entry name" value="TPR_8"/>
    <property type="match status" value="1"/>
</dbReference>
<accession>A0A7X1KMN9</accession>
<evidence type="ECO:0000256" key="4">
    <source>
        <dbReference type="ARBA" id="ARBA00022676"/>
    </source>
</evidence>
<dbReference type="InterPro" id="IPR011990">
    <property type="entry name" value="TPR-like_helical_dom_sf"/>
</dbReference>
<keyword evidence="4" id="KW-0328">Glycosyltransferase</keyword>
<feature type="domain" description="O-GlcNAc transferase C-terminal" evidence="9">
    <location>
        <begin position="508"/>
        <end position="666"/>
    </location>
</feature>
<evidence type="ECO:0000256" key="1">
    <source>
        <dbReference type="ARBA" id="ARBA00004922"/>
    </source>
</evidence>
<evidence type="ECO:0000259" key="9">
    <source>
        <dbReference type="Pfam" id="PF13844"/>
    </source>
</evidence>
<feature type="repeat" description="TPR" evidence="8">
    <location>
        <begin position="332"/>
        <end position="365"/>
    </location>
</feature>
<dbReference type="Pfam" id="PF13844">
    <property type="entry name" value="Glyco_transf_41"/>
    <property type="match status" value="2"/>
</dbReference>
<keyword evidence="6" id="KW-0677">Repeat</keyword>
<evidence type="ECO:0000256" key="8">
    <source>
        <dbReference type="PROSITE-ProRule" id="PRU00339"/>
    </source>
</evidence>
<evidence type="ECO:0000256" key="6">
    <source>
        <dbReference type="ARBA" id="ARBA00022737"/>
    </source>
</evidence>
<feature type="repeat" description="TPR" evidence="8">
    <location>
        <begin position="162"/>
        <end position="195"/>
    </location>
</feature>
<dbReference type="InterPro" id="IPR013105">
    <property type="entry name" value="TPR_2"/>
</dbReference>
<dbReference type="PANTHER" id="PTHR44366:SF1">
    <property type="entry name" value="UDP-N-ACETYLGLUCOSAMINE--PEPTIDE N-ACETYLGLUCOSAMINYLTRANSFERASE 110 KDA SUBUNIT"/>
    <property type="match status" value="1"/>
</dbReference>
<dbReference type="UniPathway" id="UPA00378"/>
<dbReference type="GO" id="GO:0006493">
    <property type="term" value="P:protein O-linked glycosylation"/>
    <property type="evidence" value="ECO:0007669"/>
    <property type="project" value="InterPro"/>
</dbReference>
<dbReference type="Pfam" id="PF07719">
    <property type="entry name" value="TPR_2"/>
    <property type="match status" value="1"/>
</dbReference>
<feature type="domain" description="O-GlcNAc transferase C-terminal" evidence="9">
    <location>
        <begin position="676"/>
        <end position="860"/>
    </location>
</feature>
<dbReference type="Proteomes" id="UP000566813">
    <property type="component" value="Unassembled WGS sequence"/>
</dbReference>
<dbReference type="SMART" id="SM00028">
    <property type="entry name" value="TPR"/>
    <property type="match status" value="11"/>
</dbReference>
<dbReference type="InterPro" id="IPR037919">
    <property type="entry name" value="OGT"/>
</dbReference>
<dbReference type="Gene3D" id="3.40.50.2000">
    <property type="entry name" value="Glycogen Phosphorylase B"/>
    <property type="match status" value="1"/>
</dbReference>
<sequence length="892" mass="97586">MAKGLDSQFARARAAEARGDFPAAAEIYYAIIARYPANVRAQQAVIAMKQRIADQSGPAVQQTFLDLLSAYNQGRIAEVLEGIEPLVAAHPGQPALHNLMGAALLAARRPIEGEAAFRRAIALEPAIADGYNNLGNALKDQFCFDEACVAYRAAIHRRQDYHEAWNNLGTALQALENYGEALAAYDTALALKGDYADALNNRATALQEMDRLAEAEAGFRRALELDPARPPLFSNLGECLLRQERTAEAAAAFRQAVALDPDYADGWNNLGVALRRSGDAEGSLQAYERAMALAPAMAAVRSNRANMMLDQGKADEASLDYLATLEKNPQDTNALNNLGAILQDQGHFGHALMLFDRALAIDPDFVEAQVNRGNALRDMGWAKEAEEALSAALTGNPKVAALWSNLAVARQDLGQTESAIEAYTKALEIDPAMSEARMQRLYQRAQLCDWSIYRELDAELALIDAGKEECASFPALGMKDDPGFQYRRSAGLAAKWAKVPAEPLPASEDDTDRRIRIGYFSGDFHDHAIMYLASGLFREHDKSHFEVFCYSSGQVRHGVLRDRLIADVEHFHDTLEMAEQDVFELARGHGLDIAVDVSGFTRGNRTGLFARRVAPVQVNYLGYPGTMAAPFMDYIVVDKVLVPAEEREHVSERLMVMPGAYQPNDNSRVIADSPVTRAEFGLPDNAFVFCCFNQGFKITPREFDIWMRLLGAAEGSVLWLLVGNQTARANLRREAEARGIDPARLVFAEARHHGEHLARHRLADLFLDTFAYNAHTTMSDALWSGLPAVTRLGRQFAARVGASLLTNTGMEELVTTSDADYEALALALARDPARLAALRARLTANLPSAPLFDTVGYARALESGFSAALGRQRRGLPPEDFAVAPGRVVVPA</sequence>
<dbReference type="GO" id="GO:0097363">
    <property type="term" value="F:protein O-acetylglucosaminyltransferase activity"/>
    <property type="evidence" value="ECO:0007669"/>
    <property type="project" value="UniProtKB-EC"/>
</dbReference>
<keyword evidence="11" id="KW-1185">Reference proteome</keyword>
<keyword evidence="5" id="KW-0808">Transferase</keyword>
<feature type="repeat" description="TPR" evidence="8">
    <location>
        <begin position="400"/>
        <end position="433"/>
    </location>
</feature>
<gene>
    <name evidence="10" type="ORF">H7F51_14990</name>
</gene>
<feature type="repeat" description="TPR" evidence="8">
    <location>
        <begin position="230"/>
        <end position="263"/>
    </location>
</feature>
<dbReference type="PROSITE" id="PS50293">
    <property type="entry name" value="TPR_REGION"/>
    <property type="match status" value="2"/>
</dbReference>
<proteinExistence type="inferred from homology"/>
<dbReference type="AlphaFoldDB" id="A0A7X1KMN9"/>
<dbReference type="EC" id="2.4.1.255" evidence="3"/>
<comment type="caution">
    <text evidence="10">The sequence shown here is derived from an EMBL/GenBank/DDBJ whole genome shotgun (WGS) entry which is preliminary data.</text>
</comment>
<evidence type="ECO:0000313" key="10">
    <source>
        <dbReference type="EMBL" id="MBC2666822.1"/>
    </source>
</evidence>